<comment type="caution">
    <text evidence="3">The sequence shown here is derived from an EMBL/GenBank/DDBJ whole genome shotgun (WGS) entry which is preliminary data.</text>
</comment>
<dbReference type="EC" id="3.1.4.58" evidence="2"/>
<feature type="short sequence motif" description="HXTX 2" evidence="2">
    <location>
        <begin position="122"/>
        <end position="125"/>
    </location>
</feature>
<name>A0ABV2CUT2_9RHOO</name>
<dbReference type="PANTHER" id="PTHR35561">
    <property type="entry name" value="RNA 2',3'-CYCLIC PHOSPHODIESTERASE"/>
    <property type="match status" value="1"/>
</dbReference>
<dbReference type="RefSeq" id="WP_345928213.1">
    <property type="nucleotide sequence ID" value="NZ_JBDIVF010000005.1"/>
</dbReference>
<feature type="short sequence motif" description="HXTX 1" evidence="2">
    <location>
        <begin position="40"/>
        <end position="43"/>
    </location>
</feature>
<gene>
    <name evidence="3" type="primary">thpR</name>
    <name evidence="3" type="ORF">ABVT11_17655</name>
</gene>
<protein>
    <recommendedName>
        <fullName evidence="2">RNA 2',3'-cyclic phosphodiesterase</fullName>
        <shortName evidence="2">RNA 2',3'-CPDase</shortName>
        <ecNumber evidence="2">3.1.4.58</ecNumber>
    </recommendedName>
</protein>
<dbReference type="Pfam" id="PF13563">
    <property type="entry name" value="2_5_RNA_ligase2"/>
    <property type="match status" value="1"/>
</dbReference>
<comment type="similarity">
    <text evidence="2">Belongs to the 2H phosphoesterase superfamily. ThpR family.</text>
</comment>
<evidence type="ECO:0000313" key="3">
    <source>
        <dbReference type="EMBL" id="MET1491669.1"/>
    </source>
</evidence>
<keyword evidence="1 2" id="KW-0378">Hydrolase</keyword>
<dbReference type="InterPro" id="IPR004175">
    <property type="entry name" value="RNA_CPDase"/>
</dbReference>
<sequence length="180" mass="19783">MEAEVRRAFLALWPPAALASTLLERCAGLAGRPVPAQDLHLTLAYLGDLDDAGRDAVSRIAARLVLPALDLQPDRLAWWPHNRILWAGLKAWPEPLARFHSELLRSLMAAGFSLEKRPFVPHLTLLKQAARPSGDGTFSAREVAGLPLWPLDSFCLAASLPAGERLAGRYTILERWPAVQ</sequence>
<feature type="active site" description="Proton donor" evidence="2">
    <location>
        <position position="40"/>
    </location>
</feature>
<reference evidence="3 4" key="1">
    <citation type="submission" date="2024-07" db="EMBL/GenBank/DDBJ databases">
        <title>Uliginosibacterium paludis KCTC:42655.</title>
        <authorList>
            <person name="Kim M.K."/>
        </authorList>
    </citation>
    <scope>NUCLEOTIDE SEQUENCE [LARGE SCALE GENOMIC DNA]</scope>
    <source>
        <strain evidence="3 4">KCTC 42655</strain>
    </source>
</reference>
<evidence type="ECO:0000256" key="1">
    <source>
        <dbReference type="ARBA" id="ARBA00022801"/>
    </source>
</evidence>
<dbReference type="InterPro" id="IPR009097">
    <property type="entry name" value="Cyclic_Pdiesterase"/>
</dbReference>
<evidence type="ECO:0000256" key="2">
    <source>
        <dbReference type="HAMAP-Rule" id="MF_01940"/>
    </source>
</evidence>
<keyword evidence="4" id="KW-1185">Reference proteome</keyword>
<dbReference type="HAMAP" id="MF_01940">
    <property type="entry name" value="RNA_CPDase"/>
    <property type="match status" value="1"/>
</dbReference>
<comment type="function">
    <text evidence="2">Hydrolyzes RNA 2',3'-cyclic phosphodiester to an RNA 2'-phosphomonoester.</text>
</comment>
<organism evidence="3 4">
    <name type="scientific">Uliginosibacterium paludis</name>
    <dbReference type="NCBI Taxonomy" id="1615952"/>
    <lineage>
        <taxon>Bacteria</taxon>
        <taxon>Pseudomonadati</taxon>
        <taxon>Pseudomonadota</taxon>
        <taxon>Betaproteobacteria</taxon>
        <taxon>Rhodocyclales</taxon>
        <taxon>Zoogloeaceae</taxon>
        <taxon>Uliginosibacterium</taxon>
    </lineage>
</organism>
<comment type="catalytic activity">
    <reaction evidence="2">
        <text>a 3'-end 2',3'-cyclophospho-ribonucleotide-RNA + H2O = a 3'-end 2'-phospho-ribonucleotide-RNA + H(+)</text>
        <dbReference type="Rhea" id="RHEA:11828"/>
        <dbReference type="Rhea" id="RHEA-COMP:10464"/>
        <dbReference type="Rhea" id="RHEA-COMP:17353"/>
        <dbReference type="ChEBI" id="CHEBI:15377"/>
        <dbReference type="ChEBI" id="CHEBI:15378"/>
        <dbReference type="ChEBI" id="CHEBI:83064"/>
        <dbReference type="ChEBI" id="CHEBI:173113"/>
        <dbReference type="EC" id="3.1.4.58"/>
    </reaction>
</comment>
<dbReference type="PANTHER" id="PTHR35561:SF1">
    <property type="entry name" value="RNA 2',3'-CYCLIC PHOSPHODIESTERASE"/>
    <property type="match status" value="1"/>
</dbReference>
<accession>A0ABV2CUT2</accession>
<dbReference type="Proteomes" id="UP001548590">
    <property type="component" value="Unassembled WGS sequence"/>
</dbReference>
<dbReference type="EMBL" id="JBEWLZ010000014">
    <property type="protein sequence ID" value="MET1491669.1"/>
    <property type="molecule type" value="Genomic_DNA"/>
</dbReference>
<feature type="active site" description="Proton acceptor" evidence="2">
    <location>
        <position position="122"/>
    </location>
</feature>
<dbReference type="SUPFAM" id="SSF55144">
    <property type="entry name" value="LigT-like"/>
    <property type="match status" value="1"/>
</dbReference>
<dbReference type="NCBIfam" id="TIGR02258">
    <property type="entry name" value="2_5_ligase"/>
    <property type="match status" value="1"/>
</dbReference>
<proteinExistence type="inferred from homology"/>
<dbReference type="Gene3D" id="3.90.1140.10">
    <property type="entry name" value="Cyclic phosphodiesterase"/>
    <property type="match status" value="1"/>
</dbReference>
<evidence type="ECO:0000313" key="4">
    <source>
        <dbReference type="Proteomes" id="UP001548590"/>
    </source>
</evidence>